<keyword evidence="2" id="KW-0521">NADP</keyword>
<dbReference type="CDD" id="cd05251">
    <property type="entry name" value="NmrA_like_SDR_a"/>
    <property type="match status" value="1"/>
</dbReference>
<dbReference type="AlphaFoldDB" id="A0A8H4N4K1"/>
<dbReference type="Gene3D" id="3.40.50.720">
    <property type="entry name" value="NAD(P)-binding Rossmann-like Domain"/>
    <property type="match status" value="1"/>
</dbReference>
<dbReference type="EMBL" id="WWBZ02000022">
    <property type="protein sequence ID" value="KAF4308800.1"/>
    <property type="molecule type" value="Genomic_DNA"/>
</dbReference>
<comment type="caution">
    <text evidence="4">The sequence shown here is derived from an EMBL/GenBank/DDBJ whole genome shotgun (WGS) entry which is preliminary data.</text>
</comment>
<dbReference type="OrthoDB" id="9997102at2759"/>
<keyword evidence="5" id="KW-1185">Reference proteome</keyword>
<evidence type="ECO:0000256" key="1">
    <source>
        <dbReference type="ARBA" id="ARBA00006328"/>
    </source>
</evidence>
<reference evidence="4" key="1">
    <citation type="submission" date="2020-04" db="EMBL/GenBank/DDBJ databases">
        <title>Genome Assembly and Annotation of Botryosphaeria dothidea sdau 11-99, a Latent Pathogen of Apple Fruit Ring Rot in China.</title>
        <authorList>
            <person name="Yu C."/>
            <person name="Diao Y."/>
            <person name="Lu Q."/>
            <person name="Zhao J."/>
            <person name="Cui S."/>
            <person name="Peng C."/>
            <person name="He B."/>
            <person name="Liu H."/>
        </authorList>
    </citation>
    <scope>NUCLEOTIDE SEQUENCE [LARGE SCALE GENOMIC DNA]</scope>
    <source>
        <strain evidence="4">Sdau11-99</strain>
    </source>
</reference>
<evidence type="ECO:0000259" key="3">
    <source>
        <dbReference type="Pfam" id="PF05368"/>
    </source>
</evidence>
<dbReference type="Proteomes" id="UP000572817">
    <property type="component" value="Unassembled WGS sequence"/>
</dbReference>
<dbReference type="Pfam" id="PF05368">
    <property type="entry name" value="NmrA"/>
    <property type="match status" value="1"/>
</dbReference>
<dbReference type="GO" id="GO:0005634">
    <property type="term" value="C:nucleus"/>
    <property type="evidence" value="ECO:0007669"/>
    <property type="project" value="TreeGrafter"/>
</dbReference>
<evidence type="ECO:0000313" key="4">
    <source>
        <dbReference type="EMBL" id="KAF4308800.1"/>
    </source>
</evidence>
<sequence>MSKAILVTGATGNQGGAVIDALLSQKRNDLTILAVTRDANSAGAKRLTSKSSSIKLVQGNLDDVPALFESAAQAASPDPIWGVYSVQISMGRGVTVDSEVAQGAALVDESIARGVSHFVYSSVERGGDAASWETPTPVPHFQSKQRVETHLRDAATGTSMTWTILRPVAFMDNLMPGIPTKVFLTAMRDALNGKSMQWVAVADIGAFAALAFARPEEWRNKAVGLAGDELTFDQMSGAFERTTGYPAPVSYSFFGNTLMYMVTEVNLMISWFASDGYKADVGKCREAHPRMLNFETWLVKKSLFETGEE</sequence>
<dbReference type="SUPFAM" id="SSF51735">
    <property type="entry name" value="NAD(P)-binding Rossmann-fold domains"/>
    <property type="match status" value="1"/>
</dbReference>
<gene>
    <name evidence="4" type="ORF">GTA08_BOTSDO03974</name>
</gene>
<comment type="similarity">
    <text evidence="1">Belongs to the NmrA-type oxidoreductase family.</text>
</comment>
<dbReference type="Gene3D" id="3.90.25.10">
    <property type="entry name" value="UDP-galactose 4-epimerase, domain 1"/>
    <property type="match status" value="1"/>
</dbReference>
<dbReference type="InterPro" id="IPR008030">
    <property type="entry name" value="NmrA-like"/>
</dbReference>
<evidence type="ECO:0000256" key="2">
    <source>
        <dbReference type="ARBA" id="ARBA00022857"/>
    </source>
</evidence>
<dbReference type="PANTHER" id="PTHR42748:SF25">
    <property type="entry name" value="NMRA FAMILY PROTEIN"/>
    <property type="match status" value="1"/>
</dbReference>
<evidence type="ECO:0000313" key="5">
    <source>
        <dbReference type="Proteomes" id="UP000572817"/>
    </source>
</evidence>
<protein>
    <submittedName>
        <fullName evidence="4">NmrA-like protein</fullName>
    </submittedName>
</protein>
<proteinExistence type="inferred from homology"/>
<name>A0A8H4N4K1_9PEZI</name>
<dbReference type="PANTHER" id="PTHR42748">
    <property type="entry name" value="NITROGEN METABOLITE REPRESSION PROTEIN NMRA FAMILY MEMBER"/>
    <property type="match status" value="1"/>
</dbReference>
<dbReference type="FunFam" id="3.40.50.720:FF:000528">
    <property type="entry name" value="Nucleoside-diphosphate-sugar epimerase family protein"/>
    <property type="match status" value="1"/>
</dbReference>
<accession>A0A8H4N4K1</accession>
<dbReference type="InterPro" id="IPR036291">
    <property type="entry name" value="NAD(P)-bd_dom_sf"/>
</dbReference>
<dbReference type="InterPro" id="IPR051164">
    <property type="entry name" value="NmrA-like_oxidored"/>
</dbReference>
<organism evidence="4 5">
    <name type="scientific">Botryosphaeria dothidea</name>
    <dbReference type="NCBI Taxonomy" id="55169"/>
    <lineage>
        <taxon>Eukaryota</taxon>
        <taxon>Fungi</taxon>
        <taxon>Dikarya</taxon>
        <taxon>Ascomycota</taxon>
        <taxon>Pezizomycotina</taxon>
        <taxon>Dothideomycetes</taxon>
        <taxon>Dothideomycetes incertae sedis</taxon>
        <taxon>Botryosphaeriales</taxon>
        <taxon>Botryosphaeriaceae</taxon>
        <taxon>Botryosphaeria</taxon>
    </lineage>
</organism>
<feature type="domain" description="NmrA-like" evidence="3">
    <location>
        <begin position="1"/>
        <end position="283"/>
    </location>
</feature>